<keyword evidence="4" id="KW-1185">Reference proteome</keyword>
<dbReference type="SMART" id="SM00852">
    <property type="entry name" value="MoCF_biosynth"/>
    <property type="match status" value="1"/>
</dbReference>
<dbReference type="InterPro" id="IPR041424">
    <property type="entry name" value="CinA_KH"/>
</dbReference>
<evidence type="ECO:0000313" key="3">
    <source>
        <dbReference type="EMBL" id="MVN85916.1"/>
    </source>
</evidence>
<dbReference type="PANTHER" id="PTHR13939:SF0">
    <property type="entry name" value="NMN AMIDOHYDROLASE-LIKE PROTEIN YFAY"/>
    <property type="match status" value="1"/>
</dbReference>
<comment type="similarity">
    <text evidence="1">Belongs to the CinA family.</text>
</comment>
<dbReference type="NCBIfam" id="TIGR00200">
    <property type="entry name" value="cinA_nterm"/>
    <property type="match status" value="1"/>
</dbReference>
<proteinExistence type="inferred from homology"/>
<dbReference type="CDD" id="cd00885">
    <property type="entry name" value="cinA"/>
    <property type="match status" value="1"/>
</dbReference>
<gene>
    <name evidence="3" type="ORF">GO986_03960</name>
</gene>
<dbReference type="NCBIfam" id="TIGR00177">
    <property type="entry name" value="molyb_syn"/>
    <property type="match status" value="1"/>
</dbReference>
<evidence type="ECO:0000256" key="1">
    <source>
        <dbReference type="HAMAP-Rule" id="MF_00226"/>
    </source>
</evidence>
<evidence type="ECO:0000313" key="4">
    <source>
        <dbReference type="Proteomes" id="UP000483286"/>
    </source>
</evidence>
<dbReference type="Gene3D" id="3.90.950.20">
    <property type="entry name" value="CinA-like"/>
    <property type="match status" value="1"/>
</dbReference>
<dbReference type="HAMAP" id="MF_00226_B">
    <property type="entry name" value="CinA_B"/>
    <property type="match status" value="1"/>
</dbReference>
<dbReference type="SUPFAM" id="SSF142433">
    <property type="entry name" value="CinA-like"/>
    <property type="match status" value="1"/>
</dbReference>
<dbReference type="RefSeq" id="WP_157457957.1">
    <property type="nucleotide sequence ID" value="NZ_WQLB01000003.1"/>
</dbReference>
<dbReference type="InterPro" id="IPR036653">
    <property type="entry name" value="CinA-like_C"/>
</dbReference>
<dbReference type="PANTHER" id="PTHR13939">
    <property type="entry name" value="NICOTINAMIDE-NUCLEOTIDE AMIDOHYDROLASE PNCC"/>
    <property type="match status" value="1"/>
</dbReference>
<dbReference type="InterPro" id="IPR036425">
    <property type="entry name" value="MoaB/Mog-like_dom_sf"/>
</dbReference>
<evidence type="ECO:0000259" key="2">
    <source>
        <dbReference type="SMART" id="SM00852"/>
    </source>
</evidence>
<dbReference type="Gene3D" id="3.40.980.10">
    <property type="entry name" value="MoaB/Mog-like domain"/>
    <property type="match status" value="1"/>
</dbReference>
<reference evidence="3 4" key="1">
    <citation type="submission" date="2019-12" db="EMBL/GenBank/DDBJ databases">
        <title>Deinococcus sp. HMF7620 Genome sequencing and assembly.</title>
        <authorList>
            <person name="Kang H."/>
            <person name="Kim H."/>
            <person name="Joh K."/>
        </authorList>
    </citation>
    <scope>NUCLEOTIDE SEQUENCE [LARGE SCALE GENOMIC DNA]</scope>
    <source>
        <strain evidence="3 4">HMF7620</strain>
    </source>
</reference>
<protein>
    <recommendedName>
        <fullName evidence="1">CinA-like protein</fullName>
    </recommendedName>
</protein>
<dbReference type="InterPro" id="IPR008135">
    <property type="entry name" value="Competence-induced_CinA"/>
</dbReference>
<dbReference type="InterPro" id="IPR008136">
    <property type="entry name" value="CinA_C"/>
</dbReference>
<dbReference type="InterPro" id="IPR050101">
    <property type="entry name" value="CinA"/>
</dbReference>
<sequence>MLRAEIISVGTELLFGEIVDSNAAFLARELAKRGVTLHRTTVLGDNLPRLTEAIQTALGRADLLILGGGLGPTDDDLTREAIAAALGEPPHEDPDLLAWLRGLYESRGRTMPDLNRKQAWLIPSAQALPNPVGTAPGWWVQAGGQHIVALPGPPREMQRMWREQVLPRLPAPAAALRHTTLHTSGIGESNLAERLGDLTRGANPSVATYARLTGVDVRVAASAPTEAEALALLGPVREQVRAALARWTWGEDDQTLAGAVGEALTGRTLGVIEAGSAGVLCTLLADQPGFLDAAVTQDHRRLITLGLTPVTLHDQGLVSEQAARELAAGAREHLGAEVGLAVVTCTAGERAGQAYAALDTGQNVQVAQVDWPGEAAQIRERAAVSALALALRGLQAEGWPA</sequence>
<organism evidence="3 4">
    <name type="scientific">Deinococcus arboris</name>
    <dbReference type="NCBI Taxonomy" id="2682977"/>
    <lineage>
        <taxon>Bacteria</taxon>
        <taxon>Thermotogati</taxon>
        <taxon>Deinococcota</taxon>
        <taxon>Deinococci</taxon>
        <taxon>Deinococcales</taxon>
        <taxon>Deinococcaceae</taxon>
        <taxon>Deinococcus</taxon>
    </lineage>
</organism>
<dbReference type="Pfam" id="PF18146">
    <property type="entry name" value="CinA_KH"/>
    <property type="match status" value="1"/>
</dbReference>
<dbReference type="Pfam" id="PF02464">
    <property type="entry name" value="CinA"/>
    <property type="match status" value="1"/>
</dbReference>
<feature type="domain" description="MoaB/Mog" evidence="2">
    <location>
        <begin position="5"/>
        <end position="172"/>
    </location>
</feature>
<dbReference type="Pfam" id="PF00994">
    <property type="entry name" value="MoCF_biosynth"/>
    <property type="match status" value="1"/>
</dbReference>
<dbReference type="Gene3D" id="3.30.70.2860">
    <property type="match status" value="1"/>
</dbReference>
<accession>A0A7C9LLT3</accession>
<dbReference type="InterPro" id="IPR001453">
    <property type="entry name" value="MoaB/Mog_dom"/>
</dbReference>
<dbReference type="Proteomes" id="UP000483286">
    <property type="component" value="Unassembled WGS sequence"/>
</dbReference>
<dbReference type="SUPFAM" id="SSF53218">
    <property type="entry name" value="Molybdenum cofactor biosynthesis proteins"/>
    <property type="match status" value="1"/>
</dbReference>
<dbReference type="AlphaFoldDB" id="A0A7C9LLT3"/>
<name>A0A7C9LLT3_9DEIO</name>
<dbReference type="EMBL" id="WQLB01000003">
    <property type="protein sequence ID" value="MVN85916.1"/>
    <property type="molecule type" value="Genomic_DNA"/>
</dbReference>
<comment type="caution">
    <text evidence="3">The sequence shown here is derived from an EMBL/GenBank/DDBJ whole genome shotgun (WGS) entry which is preliminary data.</text>
</comment>
<dbReference type="PIRSF" id="PIRSF006728">
    <property type="entry name" value="CinA"/>
    <property type="match status" value="1"/>
</dbReference>